<evidence type="ECO:0000313" key="8">
    <source>
        <dbReference type="Proteomes" id="UP000194286"/>
    </source>
</evidence>
<gene>
    <name evidence="5" type="ORF">BHL82_10265</name>
    <name evidence="6" type="ORF">BHL83_10460</name>
</gene>
<dbReference type="InterPro" id="IPR005053">
    <property type="entry name" value="MobA_MobL"/>
</dbReference>
<feature type="region of interest" description="Disordered" evidence="3">
    <location>
        <begin position="388"/>
        <end position="409"/>
    </location>
</feature>
<feature type="compositionally biased region" description="Basic and acidic residues" evidence="3">
    <location>
        <begin position="299"/>
        <end position="313"/>
    </location>
</feature>
<dbReference type="EMBL" id="MIMU01000152">
    <property type="protein sequence ID" value="OTA80939.1"/>
    <property type="molecule type" value="Genomic_DNA"/>
</dbReference>
<evidence type="ECO:0000256" key="2">
    <source>
        <dbReference type="ARBA" id="ARBA00022971"/>
    </source>
</evidence>
<comment type="similarity">
    <text evidence="1">Belongs to the MobA/MobL family.</text>
</comment>
<evidence type="ECO:0000259" key="4">
    <source>
        <dbReference type="Pfam" id="PF03389"/>
    </source>
</evidence>
<dbReference type="Gene3D" id="3.30.930.30">
    <property type="match status" value="1"/>
</dbReference>
<dbReference type="Pfam" id="PF03389">
    <property type="entry name" value="MobA_MobL"/>
    <property type="match status" value="1"/>
</dbReference>
<dbReference type="EMBL" id="MIMV01000018">
    <property type="protein sequence ID" value="OTA92898.1"/>
    <property type="molecule type" value="Genomic_DNA"/>
</dbReference>
<evidence type="ECO:0000256" key="1">
    <source>
        <dbReference type="ARBA" id="ARBA00010873"/>
    </source>
</evidence>
<feature type="region of interest" description="Disordered" evidence="3">
    <location>
        <begin position="465"/>
        <end position="484"/>
    </location>
</feature>
<sequence length="484" mass="56675">MAIFHLSVKIISRSKGQSAIASAAYRSGDKLHDERYDENQDYTNKRFIEHSEIQLPENAPQKYLDRATLWNSVEKAEKAKNAQLAREVELALPRELSAEQRIKLVHDYVQKSFVNQGMIADWSIHNPQPDKDNPNKPANPHAHIMLTMRSLRSNGSWAPKQKSTYVLDKNGQKVPAIDSKTGKQKIGARGRKMWKRTTVAYNHWNDPQNVEKWREAWSKEVNQYLAPEKQIDHRSYKRQGKEQIPTIHEGYIARKMEREATGSSERVSFNQIVKYINNELKSLRKQIRGVISEIRKLEKGRDQNEKVRLEQDTRANQTRTSREPTMGGGIQRTIADNREQSENGRTNGTAERAGRTDTHQLHQQSIGATARRIFQDFRLFAERQREARQRQRRLSQSLRHRETTENQLDAEKQRLTRQKHVFDNQQQQITERQNQIRKAFRDAPQSQILERYYARFHQRRTQPNHARGIDYQGPILGRSRGRSR</sequence>
<name>A0A1Y2UDN0_LIMRT</name>
<evidence type="ECO:0000313" key="6">
    <source>
        <dbReference type="EMBL" id="OTA92898.1"/>
    </source>
</evidence>
<feature type="domain" description="MobA/MobL protein" evidence="4">
    <location>
        <begin position="17"/>
        <end position="258"/>
    </location>
</feature>
<dbReference type="Proteomes" id="UP000194286">
    <property type="component" value="Unassembled WGS sequence"/>
</dbReference>
<evidence type="ECO:0000313" key="5">
    <source>
        <dbReference type="EMBL" id="OTA80939.1"/>
    </source>
</evidence>
<reference evidence="6 7" key="2">
    <citation type="submission" date="2016-09" db="EMBL/GenBank/DDBJ databases">
        <title>Lactobacillus reuteri KLR3006, genome sequencing and assembly.</title>
        <authorList>
            <person name="Lee J.-Y."/>
            <person name="Kim E.B."/>
            <person name="Choi Y.-J."/>
        </authorList>
    </citation>
    <scope>NUCLEOTIDE SEQUENCE [LARGE SCALE GENOMIC DNA]</scope>
    <source>
        <strain evidence="6 7">KLR3006</strain>
    </source>
</reference>
<keyword evidence="2" id="KW-0184">Conjugation</keyword>
<feature type="region of interest" description="Disordered" evidence="3">
    <location>
        <begin position="299"/>
        <end position="367"/>
    </location>
</feature>
<accession>A0A1Y2UDN0</accession>
<evidence type="ECO:0000313" key="7">
    <source>
        <dbReference type="Proteomes" id="UP000194219"/>
    </source>
</evidence>
<reference evidence="5 8" key="1">
    <citation type="submission" date="2016-09" db="EMBL/GenBank/DDBJ databases">
        <title>Lactobacillus reuteri KLR3005, genome sequencing and assembly.</title>
        <authorList>
            <person name="Lee J.-Y."/>
            <person name="Kim E.B."/>
            <person name="Choi Y.-J."/>
        </authorList>
    </citation>
    <scope>NUCLEOTIDE SEQUENCE [LARGE SCALE GENOMIC DNA]</scope>
    <source>
        <strain evidence="5 8">KLR3005</strain>
    </source>
</reference>
<organism evidence="5 8">
    <name type="scientific">Limosilactobacillus reuteri</name>
    <name type="common">Lactobacillus reuteri</name>
    <dbReference type="NCBI Taxonomy" id="1598"/>
    <lineage>
        <taxon>Bacteria</taxon>
        <taxon>Bacillati</taxon>
        <taxon>Bacillota</taxon>
        <taxon>Bacilli</taxon>
        <taxon>Lactobacillales</taxon>
        <taxon>Lactobacillaceae</taxon>
        <taxon>Limosilactobacillus</taxon>
    </lineage>
</organism>
<evidence type="ECO:0000256" key="3">
    <source>
        <dbReference type="SAM" id="MobiDB-lite"/>
    </source>
</evidence>
<proteinExistence type="inferred from homology"/>
<dbReference type="RefSeq" id="WP_086129130.1">
    <property type="nucleotide sequence ID" value="NZ_JBNPMR010000095.1"/>
</dbReference>
<dbReference type="AlphaFoldDB" id="A0A1Y2UDN0"/>
<protein>
    <recommendedName>
        <fullName evidence="4">MobA/MobL protein domain-containing protein</fullName>
    </recommendedName>
</protein>
<feature type="compositionally biased region" description="Basic and acidic residues" evidence="3">
    <location>
        <begin position="399"/>
        <end position="409"/>
    </location>
</feature>
<comment type="caution">
    <text evidence="5">The sequence shown here is derived from an EMBL/GenBank/DDBJ whole genome shotgun (WGS) entry which is preliminary data.</text>
</comment>
<dbReference type="NCBIfam" id="NF041496">
    <property type="entry name" value="MobQ"/>
    <property type="match status" value="1"/>
</dbReference>
<dbReference type="Proteomes" id="UP000194219">
    <property type="component" value="Unassembled WGS sequence"/>
</dbReference>